<dbReference type="eggNOG" id="COG4965">
    <property type="taxonomic scope" value="Bacteria"/>
</dbReference>
<evidence type="ECO:0000313" key="9">
    <source>
        <dbReference type="Proteomes" id="UP000001409"/>
    </source>
</evidence>
<evidence type="ECO:0000256" key="2">
    <source>
        <dbReference type="ARBA" id="ARBA00022475"/>
    </source>
</evidence>
<evidence type="ECO:0000256" key="3">
    <source>
        <dbReference type="ARBA" id="ARBA00022692"/>
    </source>
</evidence>
<protein>
    <recommendedName>
        <fullName evidence="7">Type II secretion system protein GspF domain-containing protein</fullName>
    </recommendedName>
</protein>
<organism evidence="8 9">
    <name type="scientific">Corynebacterium efficiens (strain DSM 44549 / YS-314 / AJ 12310 / JCM 11189 / NBRC 100395)</name>
    <dbReference type="NCBI Taxonomy" id="196164"/>
    <lineage>
        <taxon>Bacteria</taxon>
        <taxon>Bacillati</taxon>
        <taxon>Actinomycetota</taxon>
        <taxon>Actinomycetes</taxon>
        <taxon>Mycobacteriales</taxon>
        <taxon>Corynebacteriaceae</taxon>
        <taxon>Corynebacterium</taxon>
    </lineage>
</organism>
<keyword evidence="3 6" id="KW-0812">Transmembrane</keyword>
<dbReference type="PANTHER" id="PTHR35007">
    <property type="entry name" value="INTEGRAL MEMBRANE PROTEIN-RELATED"/>
    <property type="match status" value="1"/>
</dbReference>
<name>Q8FST3_COREF</name>
<dbReference type="PANTHER" id="PTHR35007:SF4">
    <property type="entry name" value="CONSERVED TRANSMEMBRANE PROTEIN-RELATED"/>
    <property type="match status" value="1"/>
</dbReference>
<feature type="domain" description="Type II secretion system protein GspF" evidence="7">
    <location>
        <begin position="109"/>
        <end position="236"/>
    </location>
</feature>
<sequence>MGLGTRRGGCGRRGGDMVSALILLAAGIAVPGQGPAGGRGVVKRPGRGPLPPVAITAGVPVCVALFAATGIDPATVVALLTAGLVVSWRLKRGRTSRVTRAQTTVLAGFLGLCIGNLRAGAPMADAMDHALAHTTGSTGSAGPTTVALTAAARRVRSGGSGAAVLIDAPTMDLQRLGTIWEVSERHGIPLVRLLDQLKHRLEAQERHRQASAAQLQGPQATAVILALLPLAGVLMGTAMGADPIGFLTGGGVGGILLITGVLLSAAGFILTEKILEGASPT</sequence>
<accession>Q8FST3</accession>
<feature type="transmembrane region" description="Helical" evidence="6">
    <location>
        <begin position="244"/>
        <end position="270"/>
    </location>
</feature>
<dbReference type="EMBL" id="BA000035">
    <property type="protein sequence ID" value="BAC17109.1"/>
    <property type="molecule type" value="Genomic_DNA"/>
</dbReference>
<keyword evidence="5 6" id="KW-0472">Membrane</keyword>
<evidence type="ECO:0000256" key="6">
    <source>
        <dbReference type="SAM" id="Phobius"/>
    </source>
</evidence>
<dbReference type="STRING" id="196164.gene:10740696"/>
<dbReference type="KEGG" id="cef:CE0299"/>
<dbReference type="HOGENOM" id="CLU_065779_3_0_11"/>
<comment type="subcellular location">
    <subcellularLocation>
        <location evidence="1">Cell membrane</location>
        <topology evidence="1">Multi-pass membrane protein</topology>
    </subcellularLocation>
</comment>
<keyword evidence="2" id="KW-1003">Cell membrane</keyword>
<evidence type="ECO:0000256" key="1">
    <source>
        <dbReference type="ARBA" id="ARBA00004651"/>
    </source>
</evidence>
<dbReference type="Proteomes" id="UP000001409">
    <property type="component" value="Chromosome"/>
</dbReference>
<evidence type="ECO:0000313" key="8">
    <source>
        <dbReference type="EMBL" id="BAC17109.1"/>
    </source>
</evidence>
<keyword evidence="9" id="KW-1185">Reference proteome</keyword>
<keyword evidence="4 6" id="KW-1133">Transmembrane helix</keyword>
<reference evidence="8 9" key="1">
    <citation type="journal article" date="2003" name="Genome Res.">
        <title>Comparative complete genome sequence analysis of the amino acid replacements responsible for the thermostability of Corynebacterium efficiens.</title>
        <authorList>
            <person name="Nishio Y."/>
            <person name="Nakamura Y."/>
            <person name="Kawarabayasi Y."/>
            <person name="Usuda Y."/>
            <person name="Kimura E."/>
            <person name="Sugimoto S."/>
            <person name="Matsui K."/>
            <person name="Yamagishi A."/>
            <person name="Kikuchi H."/>
            <person name="Ikeo K."/>
            <person name="Gojobori T."/>
        </authorList>
    </citation>
    <scope>NUCLEOTIDE SEQUENCE [LARGE SCALE GENOMIC DNA]</scope>
    <source>
        <strain evidence="9">DSM 44549 / YS-314 / AJ 12310 / JCM 11189 / NBRC 100395</strain>
    </source>
</reference>
<dbReference type="AlphaFoldDB" id="Q8FST3"/>
<evidence type="ECO:0000256" key="4">
    <source>
        <dbReference type="ARBA" id="ARBA00022989"/>
    </source>
</evidence>
<feature type="transmembrane region" description="Helical" evidence="6">
    <location>
        <begin position="54"/>
        <end position="87"/>
    </location>
</feature>
<dbReference type="GO" id="GO:0005886">
    <property type="term" value="C:plasma membrane"/>
    <property type="evidence" value="ECO:0007669"/>
    <property type="project" value="UniProtKB-SubCell"/>
</dbReference>
<evidence type="ECO:0000256" key="5">
    <source>
        <dbReference type="ARBA" id="ARBA00023136"/>
    </source>
</evidence>
<dbReference type="InterPro" id="IPR018076">
    <property type="entry name" value="T2SS_GspF_dom"/>
</dbReference>
<feature type="transmembrane region" description="Helical" evidence="6">
    <location>
        <begin position="220"/>
        <end position="238"/>
    </location>
</feature>
<dbReference type="Pfam" id="PF00482">
    <property type="entry name" value="T2SSF"/>
    <property type="match status" value="1"/>
</dbReference>
<evidence type="ECO:0000259" key="7">
    <source>
        <dbReference type="Pfam" id="PF00482"/>
    </source>
</evidence>
<proteinExistence type="predicted"/>